<keyword evidence="1" id="KW-0812">Transmembrane</keyword>
<keyword evidence="1" id="KW-1133">Transmembrane helix</keyword>
<gene>
    <name evidence="2" type="ORF">WJX75_005924</name>
</gene>
<protein>
    <submittedName>
        <fullName evidence="2">Uncharacterized protein</fullName>
    </submittedName>
</protein>
<reference evidence="2 3" key="1">
    <citation type="journal article" date="2024" name="Nat. Commun.">
        <title>Phylogenomics reveals the evolutionary origins of lichenization in chlorophyte algae.</title>
        <authorList>
            <person name="Puginier C."/>
            <person name="Libourel C."/>
            <person name="Otte J."/>
            <person name="Skaloud P."/>
            <person name="Haon M."/>
            <person name="Grisel S."/>
            <person name="Petersen M."/>
            <person name="Berrin J.G."/>
            <person name="Delaux P.M."/>
            <person name="Dal Grande F."/>
            <person name="Keller J."/>
        </authorList>
    </citation>
    <scope>NUCLEOTIDE SEQUENCE [LARGE SCALE GENOMIC DNA]</scope>
    <source>
        <strain evidence="2 3">SAG 216-7</strain>
    </source>
</reference>
<keyword evidence="3" id="KW-1185">Reference proteome</keyword>
<feature type="transmembrane region" description="Helical" evidence="1">
    <location>
        <begin position="117"/>
        <end position="139"/>
    </location>
</feature>
<name>A0ABR2YGJ8_9CHLO</name>
<feature type="transmembrane region" description="Helical" evidence="1">
    <location>
        <begin position="12"/>
        <end position="33"/>
    </location>
</feature>
<evidence type="ECO:0000313" key="3">
    <source>
        <dbReference type="Proteomes" id="UP001491310"/>
    </source>
</evidence>
<comment type="caution">
    <text evidence="2">The sequence shown here is derived from an EMBL/GenBank/DDBJ whole genome shotgun (WGS) entry which is preliminary data.</text>
</comment>
<evidence type="ECO:0000256" key="1">
    <source>
        <dbReference type="SAM" id="Phobius"/>
    </source>
</evidence>
<sequence length="169" mass="18420">MARVGNASSHTGAVWGVYFLDLLAWIILLAGISALQRTDYVERNGTVSDTYSFQWWVVIFQLITLVGIFYAVSMGHHEIGRVAMIAFLAISTVLLFGETNTFYGNYRRGVEPHRRVTTYFVGALLSAALNLLLIIFLGNTAMEVSSFRRGGAVKHGHGATTGTTGTATV</sequence>
<feature type="transmembrane region" description="Helical" evidence="1">
    <location>
        <begin position="79"/>
        <end position="97"/>
    </location>
</feature>
<feature type="transmembrane region" description="Helical" evidence="1">
    <location>
        <begin position="53"/>
        <end position="72"/>
    </location>
</feature>
<keyword evidence="1" id="KW-0472">Membrane</keyword>
<dbReference type="EMBL" id="JALJOT010000012">
    <property type="protein sequence ID" value="KAK9904934.1"/>
    <property type="molecule type" value="Genomic_DNA"/>
</dbReference>
<proteinExistence type="predicted"/>
<evidence type="ECO:0000313" key="2">
    <source>
        <dbReference type="EMBL" id="KAK9904934.1"/>
    </source>
</evidence>
<dbReference type="Proteomes" id="UP001491310">
    <property type="component" value="Unassembled WGS sequence"/>
</dbReference>
<accession>A0ABR2YGJ8</accession>
<organism evidence="2 3">
    <name type="scientific">Coccomyxa subellipsoidea</name>
    <dbReference type="NCBI Taxonomy" id="248742"/>
    <lineage>
        <taxon>Eukaryota</taxon>
        <taxon>Viridiplantae</taxon>
        <taxon>Chlorophyta</taxon>
        <taxon>core chlorophytes</taxon>
        <taxon>Trebouxiophyceae</taxon>
        <taxon>Trebouxiophyceae incertae sedis</taxon>
        <taxon>Coccomyxaceae</taxon>
        <taxon>Coccomyxa</taxon>
    </lineage>
</organism>